<protein>
    <submittedName>
        <fullName evidence="1">Uncharacterized protein</fullName>
    </submittedName>
</protein>
<evidence type="ECO:0000313" key="1">
    <source>
        <dbReference type="EMBL" id="AHJ87834.1"/>
    </source>
</evidence>
<dbReference type="Proteomes" id="UP000030233">
    <property type="component" value="Segment"/>
</dbReference>
<proteinExistence type="predicted"/>
<sequence>MTEKKVLEEVKAYLLENEEELQAAVREVISWNGELDHYDWYVNDEEFFNMFFEGKTDEVVRAVCFGDFNYGDDYVRFNAYGNLETANEYTIIKEMKDDIEDIADAVIRNIDNIDVSDELVSIIEQIEDEEDEE</sequence>
<name>A0A0A0PJE9_9CAUD</name>
<evidence type="ECO:0000313" key="2">
    <source>
        <dbReference type="Proteomes" id="UP000030233"/>
    </source>
</evidence>
<organism evidence="1 2">
    <name type="scientific">Bacillus phage Bp8p-T</name>
    <dbReference type="NCBI Taxonomy" id="1445811"/>
    <lineage>
        <taxon>Viruses</taxon>
        <taxon>Duplodnaviria</taxon>
        <taxon>Heunggongvirae</taxon>
        <taxon>Uroviricota</taxon>
        <taxon>Caudoviricetes</taxon>
        <taxon>Herelleviridae</taxon>
        <taxon>Bastillevirinae</taxon>
        <taxon>Agatevirus</taxon>
        <taxon>Agatevirus Bp8pC</taxon>
    </lineage>
</organism>
<gene>
    <name evidence="1" type="ORF">Bp8pT_193</name>
</gene>
<reference evidence="1 2" key="1">
    <citation type="journal article" date="2015" name="Appl. Environ. Microbiol.">
        <title>Effects of actin-like proteins encoded by two Bacillus pumilus phages on unstable lysogeny, revealed by genomic analysis.</title>
        <authorList>
            <person name="Yuan Y."/>
            <person name="Peng Q."/>
            <person name="Wu D."/>
            <person name="Kou Z."/>
            <person name="Wu Y."/>
            <person name="Liu P."/>
            <person name="Gao M."/>
        </authorList>
    </citation>
    <scope>NUCLEOTIDE SEQUENCE [LARGE SCALE GENOMIC DNA]</scope>
</reference>
<accession>A0A0A0PJE9</accession>
<dbReference type="EMBL" id="KJ010548">
    <property type="protein sequence ID" value="AHJ87834.1"/>
    <property type="molecule type" value="Genomic_DNA"/>
</dbReference>